<gene>
    <name evidence="1" type="ORF">CBG27682</name>
    <name evidence="1" type="ORF">CBG_27682</name>
</gene>
<organism evidence="1 2">
    <name type="scientific">Caenorhabditis briggsae</name>
    <dbReference type="NCBI Taxonomy" id="6238"/>
    <lineage>
        <taxon>Eukaryota</taxon>
        <taxon>Metazoa</taxon>
        <taxon>Ecdysozoa</taxon>
        <taxon>Nematoda</taxon>
        <taxon>Chromadorea</taxon>
        <taxon>Rhabditida</taxon>
        <taxon>Rhabditina</taxon>
        <taxon>Rhabditomorpha</taxon>
        <taxon>Rhabditoidea</taxon>
        <taxon>Rhabditidae</taxon>
        <taxon>Peloderinae</taxon>
        <taxon>Caenorhabditis</taxon>
    </lineage>
</organism>
<dbReference type="RefSeq" id="XP_045099522.1">
    <property type="nucleotide sequence ID" value="XM_045239592.1"/>
</dbReference>
<evidence type="ECO:0000313" key="1">
    <source>
        <dbReference type="EMBL" id="CAR99961.1"/>
    </source>
</evidence>
<dbReference type="Proteomes" id="UP000008549">
    <property type="component" value="Unassembled WGS sequence"/>
</dbReference>
<reference evidence="1 2" key="1">
    <citation type="journal article" date="2003" name="PLoS Biol.">
        <title>The genome sequence of Caenorhabditis briggsae: a platform for comparative genomics.</title>
        <authorList>
            <person name="Stein L.D."/>
            <person name="Bao Z."/>
            <person name="Blasiar D."/>
            <person name="Blumenthal T."/>
            <person name="Brent M.R."/>
            <person name="Chen N."/>
            <person name="Chinwalla A."/>
            <person name="Clarke L."/>
            <person name="Clee C."/>
            <person name="Coghlan A."/>
            <person name="Coulson A."/>
            <person name="D'Eustachio P."/>
            <person name="Fitch D.H."/>
            <person name="Fulton L.A."/>
            <person name="Fulton R.E."/>
            <person name="Griffiths-Jones S."/>
            <person name="Harris T.W."/>
            <person name="Hillier L.W."/>
            <person name="Kamath R."/>
            <person name="Kuwabara P.E."/>
            <person name="Mardis E.R."/>
            <person name="Marra M.A."/>
            <person name="Miner T.L."/>
            <person name="Minx P."/>
            <person name="Mullikin J.C."/>
            <person name="Plumb R.W."/>
            <person name="Rogers J."/>
            <person name="Schein J.E."/>
            <person name="Sohrmann M."/>
            <person name="Spieth J."/>
            <person name="Stajich J.E."/>
            <person name="Wei C."/>
            <person name="Willey D."/>
            <person name="Wilson R.K."/>
            <person name="Durbin R."/>
            <person name="Waterston R.H."/>
        </authorList>
    </citation>
    <scope>NUCLEOTIDE SEQUENCE [LARGE SCALE GENOMIC DNA]</scope>
    <source>
        <strain evidence="1 2">AF16</strain>
    </source>
</reference>
<evidence type="ECO:0000313" key="2">
    <source>
        <dbReference type="Proteomes" id="UP000008549"/>
    </source>
</evidence>
<protein>
    <submittedName>
        <fullName evidence="1">Protein CBG27682</fullName>
    </submittedName>
</protein>
<accession>B6IJC7</accession>
<sequence length="228" mass="26892">MAAFDSLDAFTSEFQLYQHVTCILRYYRTETSSRRLSPSKQKKDLEMSDVSLGQRCRNSESQKLKKCSRKKFYYRYLEVEVYLDPQFTDGLRYCKRNQEPDEKMLGEFLANWMIFIFKPANIPPFRELFDRENNQDRLKNITEFSIIEQHFSLRFIRFRASTYSKSNKSILRHDHGAPANLSNNTDSVPCPRHGLIRGIIKHEEIANYTYIECLCFIPKNGGKIADLL</sequence>
<reference evidence="1 2" key="2">
    <citation type="journal article" date="2011" name="PLoS Genet.">
        <title>Caenorhabditis briggsae recombinant inbred line genotypes reveal inter-strain incompatibility and the evolution of recombination.</title>
        <authorList>
            <person name="Ross J.A."/>
            <person name="Koboldt D.C."/>
            <person name="Staisch J.E."/>
            <person name="Chamberlin H.M."/>
            <person name="Gupta B.P."/>
            <person name="Miller R.D."/>
            <person name="Baird S.E."/>
            <person name="Haag E.S."/>
        </authorList>
    </citation>
    <scope>NUCLEOTIDE SEQUENCE [LARGE SCALE GENOMIC DNA]</scope>
    <source>
        <strain evidence="1 2">AF16</strain>
    </source>
</reference>
<dbReference type="AlphaFoldDB" id="B6IJC7"/>
<dbReference type="CTD" id="68919132"/>
<keyword evidence="2" id="KW-1185">Reference proteome</keyword>
<name>B6IJC7_CAEBR</name>
<dbReference type="HOGENOM" id="CLU_1215726_0_0_1"/>
<dbReference type="GeneID" id="68919132"/>
<proteinExistence type="predicted"/>
<dbReference type="EMBL" id="HE600983">
    <property type="protein sequence ID" value="CAR99961.1"/>
    <property type="molecule type" value="Genomic_DNA"/>
</dbReference>
<dbReference type="InParanoid" id="B6IJC7"/>
<dbReference type="KEGG" id="cbr:CBG_27682"/>